<proteinExistence type="inferred from homology"/>
<dbReference type="NCBIfam" id="TIGR01256">
    <property type="entry name" value="modA"/>
    <property type="match status" value="1"/>
</dbReference>
<keyword evidence="2" id="KW-0479">Metal-binding</keyword>
<sequence length="251" mass="26953">MSIFRVRIFALFLFLAGTAHADTVRVALASNFAGPMREIARLFELESGHRVELVVSSSGKIYAQIAHGAPFDVFLSADQAKPAALIADGLAVTDSRFTYAVGRLVLWSLDPQLINNRADIIRRGNFRIMAIANPLLAPYGEAATEVLQQLDSDGRLASKIVRGENIAQTFQFVATGSADLGFVALSQLQDAGLAASGSQWLVPATMHGPIRQDAVLLNAAAENPAAVALFTFLQSEPIRTLILESGYLLDD</sequence>
<keyword evidence="3 4" id="KW-0732">Signal</keyword>
<dbReference type="PIRSF" id="PIRSF004846">
    <property type="entry name" value="ModA"/>
    <property type="match status" value="1"/>
</dbReference>
<dbReference type="Proteomes" id="UP001500392">
    <property type="component" value="Unassembled WGS sequence"/>
</dbReference>
<reference evidence="6" key="1">
    <citation type="journal article" date="2019" name="Int. J. Syst. Evol. Microbiol.">
        <title>The Global Catalogue of Microorganisms (GCM) 10K type strain sequencing project: providing services to taxonomists for standard genome sequencing and annotation.</title>
        <authorList>
            <consortium name="The Broad Institute Genomics Platform"/>
            <consortium name="The Broad Institute Genome Sequencing Center for Infectious Disease"/>
            <person name="Wu L."/>
            <person name="Ma J."/>
        </authorList>
    </citation>
    <scope>NUCLEOTIDE SEQUENCE [LARGE SCALE GENOMIC DNA]</scope>
    <source>
        <strain evidence="6">JCM 17304</strain>
    </source>
</reference>
<dbReference type="RefSeq" id="WP_344937353.1">
    <property type="nucleotide sequence ID" value="NZ_BAABDM010000006.1"/>
</dbReference>
<dbReference type="CDD" id="cd13539">
    <property type="entry name" value="PBP2_AvModA"/>
    <property type="match status" value="1"/>
</dbReference>
<feature type="signal peptide" evidence="4">
    <location>
        <begin position="1"/>
        <end position="21"/>
    </location>
</feature>
<dbReference type="PANTHER" id="PTHR30632">
    <property type="entry name" value="MOLYBDATE-BINDING PERIPLASMIC PROTEIN"/>
    <property type="match status" value="1"/>
</dbReference>
<organism evidence="5 6">
    <name type="scientific">Zhongshania borealis</name>
    <dbReference type="NCBI Taxonomy" id="889488"/>
    <lineage>
        <taxon>Bacteria</taxon>
        <taxon>Pseudomonadati</taxon>
        <taxon>Pseudomonadota</taxon>
        <taxon>Gammaproteobacteria</taxon>
        <taxon>Cellvibrionales</taxon>
        <taxon>Spongiibacteraceae</taxon>
        <taxon>Zhongshania</taxon>
    </lineage>
</organism>
<protein>
    <submittedName>
        <fullName evidence="5">Molybdate ABC transporter substrate-binding protein</fullName>
    </submittedName>
</protein>
<dbReference type="PANTHER" id="PTHR30632:SF14">
    <property type="entry name" value="TUNGSTATE_MOLYBDATE_CHROMATE-BINDING PROTEIN MODA"/>
    <property type="match status" value="1"/>
</dbReference>
<comment type="similarity">
    <text evidence="1">Belongs to the bacterial solute-binding protein ModA family.</text>
</comment>
<dbReference type="InterPro" id="IPR050682">
    <property type="entry name" value="ModA/WtpA"/>
</dbReference>
<dbReference type="InterPro" id="IPR044084">
    <property type="entry name" value="AvModA-like_subst-bd"/>
</dbReference>
<dbReference type="InterPro" id="IPR005950">
    <property type="entry name" value="ModA"/>
</dbReference>
<dbReference type="SUPFAM" id="SSF53850">
    <property type="entry name" value="Periplasmic binding protein-like II"/>
    <property type="match status" value="1"/>
</dbReference>
<dbReference type="Pfam" id="PF13531">
    <property type="entry name" value="SBP_bac_11"/>
    <property type="match status" value="1"/>
</dbReference>
<evidence type="ECO:0000313" key="5">
    <source>
        <dbReference type="EMBL" id="GAA4101550.1"/>
    </source>
</evidence>
<feature type="chain" id="PRO_5045274553" evidence="4">
    <location>
        <begin position="22"/>
        <end position="251"/>
    </location>
</feature>
<dbReference type="EMBL" id="BAABDM010000006">
    <property type="protein sequence ID" value="GAA4101550.1"/>
    <property type="molecule type" value="Genomic_DNA"/>
</dbReference>
<evidence type="ECO:0000256" key="3">
    <source>
        <dbReference type="ARBA" id="ARBA00022729"/>
    </source>
</evidence>
<comment type="caution">
    <text evidence="5">The sequence shown here is derived from an EMBL/GenBank/DDBJ whole genome shotgun (WGS) entry which is preliminary data.</text>
</comment>
<evidence type="ECO:0000313" key="6">
    <source>
        <dbReference type="Proteomes" id="UP001500392"/>
    </source>
</evidence>
<gene>
    <name evidence="5" type="primary">modA</name>
    <name evidence="5" type="ORF">GCM10022414_28950</name>
</gene>
<name>A0ABP7X1L5_9GAMM</name>
<evidence type="ECO:0000256" key="1">
    <source>
        <dbReference type="ARBA" id="ARBA00009175"/>
    </source>
</evidence>
<accession>A0ABP7X1L5</accession>
<keyword evidence="6" id="KW-1185">Reference proteome</keyword>
<dbReference type="Gene3D" id="3.40.190.10">
    <property type="entry name" value="Periplasmic binding protein-like II"/>
    <property type="match status" value="2"/>
</dbReference>
<evidence type="ECO:0000256" key="4">
    <source>
        <dbReference type="SAM" id="SignalP"/>
    </source>
</evidence>
<evidence type="ECO:0000256" key="2">
    <source>
        <dbReference type="ARBA" id="ARBA00022723"/>
    </source>
</evidence>